<organism evidence="2 3">
    <name type="scientific">Leersia perrieri</name>
    <dbReference type="NCBI Taxonomy" id="77586"/>
    <lineage>
        <taxon>Eukaryota</taxon>
        <taxon>Viridiplantae</taxon>
        <taxon>Streptophyta</taxon>
        <taxon>Embryophyta</taxon>
        <taxon>Tracheophyta</taxon>
        <taxon>Spermatophyta</taxon>
        <taxon>Magnoliopsida</taxon>
        <taxon>Liliopsida</taxon>
        <taxon>Poales</taxon>
        <taxon>Poaceae</taxon>
        <taxon>BOP clade</taxon>
        <taxon>Oryzoideae</taxon>
        <taxon>Oryzeae</taxon>
        <taxon>Oryzinae</taxon>
        <taxon>Leersia</taxon>
    </lineage>
</organism>
<sequence length="149" mass="16486">MAAEEGATAMPAAAVAGVKPAKSNGAAGSAGGDEEQKVPLPEGHINAILAMKREPWPSSEYLDLLSPDERREREAWAASRRELDKEFAMFQDKVRSDVKQNGCYLVNESYLTEQAQLQTLIKEKWAKMDFSGIVVADWDYSDPDCCEFL</sequence>
<dbReference type="PANTHER" id="PTHR35166:SF11">
    <property type="entry name" value="OS05G0151550 PROTEIN"/>
    <property type="match status" value="1"/>
</dbReference>
<evidence type="ECO:0000313" key="2">
    <source>
        <dbReference type="EnsemblPlants" id="LPERR11G06300.1"/>
    </source>
</evidence>
<reference evidence="2 3" key="1">
    <citation type="submission" date="2012-08" db="EMBL/GenBank/DDBJ databases">
        <title>Oryza genome evolution.</title>
        <authorList>
            <person name="Wing R.A."/>
        </authorList>
    </citation>
    <scope>NUCLEOTIDE SEQUENCE</scope>
</reference>
<feature type="compositionally biased region" description="Low complexity" evidence="1">
    <location>
        <begin position="1"/>
        <end position="27"/>
    </location>
</feature>
<name>A0A0D9XQF1_9ORYZ</name>
<dbReference type="EnsemblPlants" id="LPERR11G06300.1">
    <property type="protein sequence ID" value="LPERR11G06300.1"/>
    <property type="gene ID" value="LPERR11G06300"/>
</dbReference>
<protein>
    <submittedName>
        <fullName evidence="2">Uncharacterized protein</fullName>
    </submittedName>
</protein>
<evidence type="ECO:0000256" key="1">
    <source>
        <dbReference type="SAM" id="MobiDB-lite"/>
    </source>
</evidence>
<accession>A0A0D9XQF1</accession>
<dbReference type="HOGENOM" id="CLU_118302_0_0_1"/>
<feature type="region of interest" description="Disordered" evidence="1">
    <location>
        <begin position="1"/>
        <end position="40"/>
    </location>
</feature>
<dbReference type="Gramene" id="LPERR11G06300.1">
    <property type="protein sequence ID" value="LPERR11G06300.1"/>
    <property type="gene ID" value="LPERR11G06300"/>
</dbReference>
<dbReference type="AlphaFoldDB" id="A0A0D9XQF1"/>
<dbReference type="PANTHER" id="PTHR35166">
    <property type="entry name" value="OS05G0193700 PROTEIN-RELATED"/>
    <property type="match status" value="1"/>
</dbReference>
<proteinExistence type="predicted"/>
<keyword evidence="3" id="KW-1185">Reference proteome</keyword>
<dbReference type="Proteomes" id="UP000032180">
    <property type="component" value="Chromosome 11"/>
</dbReference>
<reference evidence="3" key="2">
    <citation type="submission" date="2013-12" db="EMBL/GenBank/DDBJ databases">
        <authorList>
            <person name="Yu Y."/>
            <person name="Lee S."/>
            <person name="de Baynast K."/>
            <person name="Wissotski M."/>
            <person name="Liu L."/>
            <person name="Talag J."/>
            <person name="Goicoechea J."/>
            <person name="Angelova A."/>
            <person name="Jetty R."/>
            <person name="Kudrna D."/>
            <person name="Golser W."/>
            <person name="Rivera L."/>
            <person name="Zhang J."/>
            <person name="Wing R."/>
        </authorList>
    </citation>
    <scope>NUCLEOTIDE SEQUENCE</scope>
</reference>
<evidence type="ECO:0000313" key="3">
    <source>
        <dbReference type="Proteomes" id="UP000032180"/>
    </source>
</evidence>
<reference evidence="2" key="3">
    <citation type="submission" date="2015-04" db="UniProtKB">
        <authorList>
            <consortium name="EnsemblPlants"/>
        </authorList>
    </citation>
    <scope>IDENTIFICATION</scope>
</reference>